<dbReference type="Gene3D" id="3.80.10.10">
    <property type="entry name" value="Ribonuclease Inhibitor"/>
    <property type="match status" value="2"/>
</dbReference>
<accession>A0ABM8VWM9</accession>
<dbReference type="PROSITE" id="PS51450">
    <property type="entry name" value="LRR"/>
    <property type="match status" value="1"/>
</dbReference>
<keyword evidence="1" id="KW-0433">Leucine-rich repeat</keyword>
<dbReference type="InterPro" id="IPR050836">
    <property type="entry name" value="SDS22/Internalin_LRR"/>
</dbReference>
<evidence type="ECO:0000313" key="4">
    <source>
        <dbReference type="EMBL" id="CAG8465009.1"/>
    </source>
</evidence>
<dbReference type="SMART" id="SM00365">
    <property type="entry name" value="LRR_SD22"/>
    <property type="match status" value="2"/>
</dbReference>
<name>A0ABM8VWM9_GIGMA</name>
<proteinExistence type="predicted"/>
<protein>
    <submittedName>
        <fullName evidence="4">10477_t:CDS:1</fullName>
    </submittedName>
</protein>
<dbReference type="EMBL" id="CAJVQB010000086">
    <property type="protein sequence ID" value="CAG8465009.1"/>
    <property type="molecule type" value="Genomic_DNA"/>
</dbReference>
<dbReference type="InterPro" id="IPR032675">
    <property type="entry name" value="LRR_dom_sf"/>
</dbReference>
<reference evidence="4 5" key="1">
    <citation type="submission" date="2021-06" db="EMBL/GenBank/DDBJ databases">
        <authorList>
            <person name="Kallberg Y."/>
            <person name="Tangrot J."/>
            <person name="Rosling A."/>
        </authorList>
    </citation>
    <scope>NUCLEOTIDE SEQUENCE [LARGE SCALE GENOMIC DNA]</scope>
    <source>
        <strain evidence="4 5">120-4 pot B 10/14</strain>
    </source>
</reference>
<dbReference type="PANTHER" id="PTHR46652">
    <property type="entry name" value="LEUCINE-RICH REPEAT AND IQ DOMAIN-CONTAINING PROTEIN 1-RELATED"/>
    <property type="match status" value="1"/>
</dbReference>
<evidence type="ECO:0000256" key="3">
    <source>
        <dbReference type="SAM" id="MobiDB-lite"/>
    </source>
</evidence>
<dbReference type="InterPro" id="IPR001611">
    <property type="entry name" value="Leu-rich_rpt"/>
</dbReference>
<organism evidence="4 5">
    <name type="scientific">Gigaspora margarita</name>
    <dbReference type="NCBI Taxonomy" id="4874"/>
    <lineage>
        <taxon>Eukaryota</taxon>
        <taxon>Fungi</taxon>
        <taxon>Fungi incertae sedis</taxon>
        <taxon>Mucoromycota</taxon>
        <taxon>Glomeromycotina</taxon>
        <taxon>Glomeromycetes</taxon>
        <taxon>Diversisporales</taxon>
        <taxon>Gigasporaceae</taxon>
        <taxon>Gigaspora</taxon>
    </lineage>
</organism>
<gene>
    <name evidence="4" type="ORF">GMARGA_LOCUS495</name>
</gene>
<dbReference type="InterPro" id="IPR025875">
    <property type="entry name" value="Leu-rich_rpt_4"/>
</dbReference>
<keyword evidence="2" id="KW-0677">Repeat</keyword>
<keyword evidence="5" id="KW-1185">Reference proteome</keyword>
<evidence type="ECO:0000256" key="1">
    <source>
        <dbReference type="ARBA" id="ARBA00022614"/>
    </source>
</evidence>
<evidence type="ECO:0000256" key="2">
    <source>
        <dbReference type="ARBA" id="ARBA00022737"/>
    </source>
</evidence>
<dbReference type="Pfam" id="PF12799">
    <property type="entry name" value="LRR_4"/>
    <property type="match status" value="1"/>
</dbReference>
<evidence type="ECO:0000313" key="5">
    <source>
        <dbReference type="Proteomes" id="UP000789901"/>
    </source>
</evidence>
<dbReference type="PANTHER" id="PTHR46652:SF3">
    <property type="entry name" value="LEUCINE-RICH REPEAT-CONTAINING PROTEIN 9"/>
    <property type="match status" value="1"/>
</dbReference>
<sequence>MVEAQKWLTDNYENKKDNTEEIRINESTEEDIELEGKLTIDGYPNLQKIFLGGTKGITELSINNCPNVEVVFVSDNQITKIEGLANLTKLRKLSFGNNKIEEIDISQNKQLEMLHFAENPKDFKFINGIKELSKLTFVITTLLEQASGEDLKEIAEGLKLNVDGKTPEEMKEAIKNEVAKIEQNKTKLNDKLPGLLDSTATVDDAKLEEIKNNVDKGEKYQKLVDETTNAPIVDADKKEIDQTKLTDQLGKATDYEKLVNDNQDLVTDDGSKKIDQTKIDGLKTSKEKLEGALRNAGIDSNDNNLEKNLAMLKAQNWLDTKYPDKTIGGKIEVYDNMGVIEELIDGELLIDGYVNIEVINLERWDKIKDDELKGEITKVTIKNCPKLKKLKLNNNEISEIIFEGNFPDLVRLDATDNKLTEIDIKYSTKLTTINLDEAPGLDDKLDELKNRPTTDNSDQIKNLLGINPADDLPTN</sequence>
<dbReference type="SUPFAM" id="SSF52058">
    <property type="entry name" value="L domain-like"/>
    <property type="match status" value="1"/>
</dbReference>
<feature type="region of interest" description="Disordered" evidence="3">
    <location>
        <begin position="441"/>
        <end position="475"/>
    </location>
</feature>
<feature type="compositionally biased region" description="Basic and acidic residues" evidence="3">
    <location>
        <begin position="441"/>
        <end position="452"/>
    </location>
</feature>
<comment type="caution">
    <text evidence="4">The sequence shown here is derived from an EMBL/GenBank/DDBJ whole genome shotgun (WGS) entry which is preliminary data.</text>
</comment>
<dbReference type="Proteomes" id="UP000789901">
    <property type="component" value="Unassembled WGS sequence"/>
</dbReference>